<dbReference type="GO" id="GO:0003677">
    <property type="term" value="F:DNA binding"/>
    <property type="evidence" value="ECO:0007669"/>
    <property type="project" value="UniProtKB-KW"/>
</dbReference>
<accession>A0A5K7ZXC0</accession>
<dbReference type="AlphaFoldDB" id="A0A5K7ZXC0"/>
<dbReference type="NCBIfam" id="NF045645">
    <property type="entry name" value="DVU_1557_fam"/>
    <property type="match status" value="1"/>
</dbReference>
<reference evidence="2 3" key="1">
    <citation type="submission" date="2019-11" db="EMBL/GenBank/DDBJ databases">
        <title>Comparative genomics of hydrocarbon-degrading Desulfosarcina strains.</title>
        <authorList>
            <person name="Watanabe M."/>
            <person name="Kojima H."/>
            <person name="Fukui M."/>
        </authorList>
    </citation>
    <scope>NUCLEOTIDE SEQUENCE [LARGE SCALE GENOMIC DNA]</scope>
    <source>
        <strain evidence="2 3">28bB2T</strain>
    </source>
</reference>
<dbReference type="RefSeq" id="WP_155324668.1">
    <property type="nucleotide sequence ID" value="NZ_AP021876.1"/>
</dbReference>
<evidence type="ECO:0000259" key="1">
    <source>
        <dbReference type="Pfam" id="PF24292"/>
    </source>
</evidence>
<dbReference type="EMBL" id="AP021876">
    <property type="protein sequence ID" value="BBO84878.1"/>
    <property type="molecule type" value="Genomic_DNA"/>
</dbReference>
<keyword evidence="2" id="KW-0238">DNA-binding</keyword>
<proteinExistence type="predicted"/>
<protein>
    <submittedName>
        <fullName evidence="2">DNA-binding protein</fullName>
    </submittedName>
</protein>
<dbReference type="KEGG" id="dov:DSCO28_54440"/>
<dbReference type="Pfam" id="PF24292">
    <property type="entry name" value="DUF7479"/>
    <property type="match status" value="1"/>
</dbReference>
<evidence type="ECO:0000313" key="2">
    <source>
        <dbReference type="EMBL" id="BBO84878.1"/>
    </source>
</evidence>
<evidence type="ECO:0000313" key="3">
    <source>
        <dbReference type="Proteomes" id="UP000425960"/>
    </source>
</evidence>
<gene>
    <name evidence="2" type="ORF">DSCO28_54440</name>
</gene>
<organism evidence="2 3">
    <name type="scientific">Desulfosarcina ovata subsp. sediminis</name>
    <dbReference type="NCBI Taxonomy" id="885957"/>
    <lineage>
        <taxon>Bacteria</taxon>
        <taxon>Pseudomonadati</taxon>
        <taxon>Thermodesulfobacteriota</taxon>
        <taxon>Desulfobacteria</taxon>
        <taxon>Desulfobacterales</taxon>
        <taxon>Desulfosarcinaceae</taxon>
        <taxon>Desulfosarcina</taxon>
    </lineage>
</organism>
<dbReference type="Proteomes" id="UP000425960">
    <property type="component" value="Chromosome"/>
</dbReference>
<feature type="domain" description="DUF7479" evidence="1">
    <location>
        <begin position="12"/>
        <end position="70"/>
    </location>
</feature>
<dbReference type="InterPro" id="IPR054656">
    <property type="entry name" value="DVU_1557-like"/>
</dbReference>
<name>A0A5K7ZXC0_9BACT</name>
<sequence length="70" mass="7864">MKIDNVRPEDLKWRCDRCGCDLVVGPVAVAYMGNRFTTDLPYCPECKTVLISEAVATGKMAEVERILEDK</sequence>
<dbReference type="InterPro" id="IPR055902">
    <property type="entry name" value="DUF7479"/>
</dbReference>